<evidence type="ECO:0000259" key="1">
    <source>
        <dbReference type="PROSITE" id="PS51819"/>
    </source>
</evidence>
<protein>
    <submittedName>
        <fullName evidence="2">Glyoxalase-like domain-containing protein</fullName>
    </submittedName>
</protein>
<dbReference type="InterPro" id="IPR037523">
    <property type="entry name" value="VOC_core"/>
</dbReference>
<dbReference type="SUPFAM" id="SSF54593">
    <property type="entry name" value="Glyoxalase/Bleomycin resistance protein/Dihydroxybiphenyl dioxygenase"/>
    <property type="match status" value="1"/>
</dbReference>
<accession>A0A1I3NPE1</accession>
<dbReference type="InterPro" id="IPR029068">
    <property type="entry name" value="Glyas_Bleomycin-R_OHBP_Dase"/>
</dbReference>
<dbReference type="Pfam" id="PF13468">
    <property type="entry name" value="Glyoxalase_3"/>
    <property type="match status" value="1"/>
</dbReference>
<dbReference type="PROSITE" id="PS51819">
    <property type="entry name" value="VOC"/>
    <property type="match status" value="1"/>
</dbReference>
<dbReference type="EMBL" id="FORH01000002">
    <property type="protein sequence ID" value="SFJ11027.1"/>
    <property type="molecule type" value="Genomic_DNA"/>
</dbReference>
<feature type="domain" description="VOC" evidence="1">
    <location>
        <begin position="7"/>
        <end position="145"/>
    </location>
</feature>
<dbReference type="Gene3D" id="3.10.180.10">
    <property type="entry name" value="2,3-Dihydroxybiphenyl 1,2-Dioxygenase, domain 1"/>
    <property type="match status" value="1"/>
</dbReference>
<evidence type="ECO:0000313" key="3">
    <source>
        <dbReference type="Proteomes" id="UP000199630"/>
    </source>
</evidence>
<reference evidence="3" key="1">
    <citation type="submission" date="2016-10" db="EMBL/GenBank/DDBJ databases">
        <authorList>
            <person name="Varghese N."/>
            <person name="Submissions S."/>
        </authorList>
    </citation>
    <scope>NUCLEOTIDE SEQUENCE [LARGE SCALE GENOMIC DNA]</scope>
    <source>
        <strain evidence="3">DSM 26471</strain>
    </source>
</reference>
<dbReference type="PANTHER" id="PTHR40265:SF1">
    <property type="entry name" value="GLYOXALASE-LIKE DOMAIN-CONTAINING PROTEIN"/>
    <property type="match status" value="1"/>
</dbReference>
<sequence>MTHPVKGIDHCFALVDDLDAAAAQYRALGFTLSPRGTHSAAKGTANYTIMFPEDYFELLGILTATDLNAARRETLARMGQGLHAIACRIDDAEAAAEALNALGLATQGLGSFSRPVPLPDGSEGVAAFSTVSFTPADTPRGMVFMCQHKTRDTVWVPELLDHANTACGLAAILAISEDPEDEARGFARLWAEGAVSTEDGFTSIATGPNSAPLILATAERLAAAYPGIDLSATTRGAFTVLRVKVKDLAAAKDCLRDANVTICETALGLATGPEFAAGVIMEFVPA</sequence>
<name>A0A1I3NPE1_9RHOB</name>
<dbReference type="OrthoDB" id="9812467at2"/>
<dbReference type="STRING" id="588602.SAMN04487991_1428"/>
<proteinExistence type="predicted"/>
<dbReference type="RefSeq" id="WP_090059488.1">
    <property type="nucleotide sequence ID" value="NZ_FORH01000002.1"/>
</dbReference>
<evidence type="ECO:0000313" key="2">
    <source>
        <dbReference type="EMBL" id="SFJ11027.1"/>
    </source>
</evidence>
<organism evidence="2 3">
    <name type="scientific">Celeribacter neptunius</name>
    <dbReference type="NCBI Taxonomy" id="588602"/>
    <lineage>
        <taxon>Bacteria</taxon>
        <taxon>Pseudomonadati</taxon>
        <taxon>Pseudomonadota</taxon>
        <taxon>Alphaproteobacteria</taxon>
        <taxon>Rhodobacterales</taxon>
        <taxon>Roseobacteraceae</taxon>
        <taxon>Celeribacter</taxon>
    </lineage>
</organism>
<keyword evidence="3" id="KW-1185">Reference proteome</keyword>
<dbReference type="Proteomes" id="UP000199630">
    <property type="component" value="Unassembled WGS sequence"/>
</dbReference>
<dbReference type="InterPro" id="IPR025870">
    <property type="entry name" value="Glyoxalase-like_dom"/>
</dbReference>
<dbReference type="AlphaFoldDB" id="A0A1I3NPE1"/>
<gene>
    <name evidence="2" type="ORF">SAMN04487991_1428</name>
</gene>
<dbReference type="PANTHER" id="PTHR40265">
    <property type="entry name" value="BLL2707 PROTEIN"/>
    <property type="match status" value="1"/>
</dbReference>